<sequence>MSNKVFNIVIILTILFIIISYTTSKEFSKLPLRPDNYFVVDRADIISSEMQNKLENNLKLFKKTTGTNLYIVTVESLFGYNDKYYAQKLIENWGNKDYVILLFSKDDSRSVVINDLLNLRDDFNINYGTYVKSAGYEYAALKIYNNYMDLLCGNFKINNYYSINQLKDIKENKDNYKLYGVTISTILMIISLAFFYNRDSIRQRKKIEKKNYHIERKEALKKLKNYLKKDLIILFICLIFIVFYGLYLYDISKVFVFFIFTIVFSTALYPLFKDIHSLIFDINEVQIIQVEGIVDEIFKTHFKYYFIIRDFQGNKMIVTSDEKFADLNNYISANCTKRTRYAMDIDILFNNIVLN</sequence>
<keyword evidence="4" id="KW-1185">Reference proteome</keyword>
<keyword evidence="1" id="KW-0472">Membrane</keyword>
<dbReference type="Pfam" id="PF04536">
    <property type="entry name" value="TPM_phosphatase"/>
    <property type="match status" value="1"/>
</dbReference>
<dbReference type="STRING" id="1147123.SAMN05443428_103142"/>
<keyword evidence="1" id="KW-1133">Transmembrane helix</keyword>
<feature type="transmembrane region" description="Helical" evidence="1">
    <location>
        <begin position="255"/>
        <end position="272"/>
    </location>
</feature>
<evidence type="ECO:0000259" key="2">
    <source>
        <dbReference type="Pfam" id="PF04536"/>
    </source>
</evidence>
<dbReference type="Proteomes" id="UP000190105">
    <property type="component" value="Unassembled WGS sequence"/>
</dbReference>
<dbReference type="InterPro" id="IPR007621">
    <property type="entry name" value="TPM_dom"/>
</dbReference>
<evidence type="ECO:0000256" key="1">
    <source>
        <dbReference type="SAM" id="Phobius"/>
    </source>
</evidence>
<feature type="transmembrane region" description="Helical" evidence="1">
    <location>
        <begin position="176"/>
        <end position="196"/>
    </location>
</feature>
<accession>A0A1T4WRS3</accession>
<organism evidence="3 4">
    <name type="scientific">Caloramator quimbayensis</name>
    <dbReference type="NCBI Taxonomy" id="1147123"/>
    <lineage>
        <taxon>Bacteria</taxon>
        <taxon>Bacillati</taxon>
        <taxon>Bacillota</taxon>
        <taxon>Clostridia</taxon>
        <taxon>Eubacteriales</taxon>
        <taxon>Clostridiaceae</taxon>
        <taxon>Caloramator</taxon>
    </lineage>
</organism>
<dbReference type="EMBL" id="FUYH01000003">
    <property type="protein sequence ID" value="SKA79959.1"/>
    <property type="molecule type" value="Genomic_DNA"/>
</dbReference>
<keyword evidence="1" id="KW-0812">Transmembrane</keyword>
<evidence type="ECO:0000313" key="4">
    <source>
        <dbReference type="Proteomes" id="UP000190105"/>
    </source>
</evidence>
<feature type="transmembrane region" description="Helical" evidence="1">
    <location>
        <begin position="231"/>
        <end position="249"/>
    </location>
</feature>
<protein>
    <submittedName>
        <fullName evidence="3">TLP18.3, Psb32 and MOLO-1 founding protein of phosphatase</fullName>
    </submittedName>
</protein>
<proteinExistence type="predicted"/>
<reference evidence="4" key="1">
    <citation type="submission" date="2017-02" db="EMBL/GenBank/DDBJ databases">
        <authorList>
            <person name="Varghese N."/>
            <person name="Submissions S."/>
        </authorList>
    </citation>
    <scope>NUCLEOTIDE SEQUENCE [LARGE SCALE GENOMIC DNA]</scope>
    <source>
        <strain evidence="4">USBA 833</strain>
    </source>
</reference>
<dbReference type="AlphaFoldDB" id="A0A1T4WRS3"/>
<name>A0A1T4WRS3_9CLOT</name>
<evidence type="ECO:0000313" key="3">
    <source>
        <dbReference type="EMBL" id="SKA79959.1"/>
    </source>
</evidence>
<dbReference type="Gene3D" id="3.10.310.50">
    <property type="match status" value="1"/>
</dbReference>
<gene>
    <name evidence="3" type="ORF">SAMN05443428_103142</name>
</gene>
<feature type="domain" description="TPM" evidence="2">
    <location>
        <begin position="39"/>
        <end position="113"/>
    </location>
</feature>
<dbReference type="RefSeq" id="WP_078695599.1">
    <property type="nucleotide sequence ID" value="NZ_FUYH01000003.1"/>
</dbReference>